<organism evidence="1 2">
    <name type="scientific">Adhaeribacter terrigena</name>
    <dbReference type="NCBI Taxonomy" id="2793070"/>
    <lineage>
        <taxon>Bacteria</taxon>
        <taxon>Pseudomonadati</taxon>
        <taxon>Bacteroidota</taxon>
        <taxon>Cytophagia</taxon>
        <taxon>Cytophagales</taxon>
        <taxon>Hymenobacteraceae</taxon>
        <taxon>Adhaeribacter</taxon>
    </lineage>
</organism>
<dbReference type="EMBL" id="JAEHFX010000001">
    <property type="protein sequence ID" value="MBK0401488.1"/>
    <property type="molecule type" value="Genomic_DNA"/>
</dbReference>
<evidence type="ECO:0000313" key="2">
    <source>
        <dbReference type="Proteomes" id="UP000644147"/>
    </source>
</evidence>
<evidence type="ECO:0000313" key="1">
    <source>
        <dbReference type="EMBL" id="MBK0401488.1"/>
    </source>
</evidence>
<accession>A0ABS1BWI7</accession>
<name>A0ABS1BWI7_9BACT</name>
<evidence type="ECO:0008006" key="3">
    <source>
        <dbReference type="Google" id="ProtNLM"/>
    </source>
</evidence>
<keyword evidence="2" id="KW-1185">Reference proteome</keyword>
<gene>
    <name evidence="1" type="ORF">I5M27_00745</name>
</gene>
<protein>
    <recommendedName>
        <fullName evidence="3">Capsule assembly protein Wzi</fullName>
    </recommendedName>
</protein>
<reference evidence="1 2" key="1">
    <citation type="submission" date="2020-12" db="EMBL/GenBank/DDBJ databases">
        <title>Bacterial novel species Adhaeribacter sp. BT258 isolated from soil.</title>
        <authorList>
            <person name="Jung H.-Y."/>
        </authorList>
    </citation>
    <scope>NUCLEOTIDE SEQUENCE [LARGE SCALE GENOMIC DNA]</scope>
    <source>
        <strain evidence="1 2">BT258</strain>
    </source>
</reference>
<comment type="caution">
    <text evidence="1">The sequence shown here is derived from an EMBL/GenBank/DDBJ whole genome shotgun (WGS) entry which is preliminary data.</text>
</comment>
<sequence>MPNQAFQKAPQVNPAYAKELRLGIRTLGFFKNNEYFNKIADGYTLFGYHFMPSLSYYPSEKVKVEAGALLWKDFGSFKITRLQPTFTVTYTSGAHTLLFGTLNGNANFNYIEPLWDFERQLLVPLQNGVQYVYQKPKFDLQAFIDWQVMQYRFDTQQEEVGGGFTSNIALYRKLREVAYNQSPHQPAQILVYQKHNLNLPIQFTGFHQGGQIDTNDRPLTTLFNGTVGLEYTFTTKPREIYTAYGGLVSKKDQFLKSIYTKNYFVGYDDYSFEHQLPFQGGSGIYLNVGTDIRKFGELMVSYWRGNGYISEFGGRLYQSASTTVKNPGYIEKKRELLIIRHMSTFHLTEGVSLTNRFEPFFDLNKGTFEFSTGFYVHFDTDFFLGKPRLQNPNP</sequence>
<dbReference type="Proteomes" id="UP000644147">
    <property type="component" value="Unassembled WGS sequence"/>
</dbReference>
<proteinExistence type="predicted"/>